<dbReference type="KEGG" id="xbv:XBW1_2700"/>
<keyword evidence="1" id="KW-0472">Membrane</keyword>
<name>A0A0B6X817_XENBV</name>
<accession>A0A0B6X817</accession>
<feature type="transmembrane region" description="Helical" evidence="1">
    <location>
        <begin position="20"/>
        <end position="36"/>
    </location>
</feature>
<gene>
    <name evidence="2" type="ORF">XBW1_2700</name>
</gene>
<evidence type="ECO:0000313" key="3">
    <source>
        <dbReference type="Proteomes" id="UP000032930"/>
    </source>
</evidence>
<keyword evidence="1" id="KW-0812">Transmembrane</keyword>
<organism evidence="2 3">
    <name type="scientific">Xenorhabdus bovienii</name>
    <name type="common">Xenorhabdus nematophila subsp. bovienii</name>
    <dbReference type="NCBI Taxonomy" id="40576"/>
    <lineage>
        <taxon>Bacteria</taxon>
        <taxon>Pseudomonadati</taxon>
        <taxon>Pseudomonadota</taxon>
        <taxon>Gammaproteobacteria</taxon>
        <taxon>Enterobacterales</taxon>
        <taxon>Morganellaceae</taxon>
        <taxon>Xenorhabdus</taxon>
    </lineage>
</organism>
<evidence type="ECO:0000256" key="1">
    <source>
        <dbReference type="SAM" id="Phobius"/>
    </source>
</evidence>
<proteinExistence type="predicted"/>
<dbReference type="Proteomes" id="UP000032930">
    <property type="component" value="Chromosome"/>
</dbReference>
<protein>
    <submittedName>
        <fullName evidence="2">Uncharacterized protein</fullName>
    </submittedName>
</protein>
<reference evidence="2 3" key="1">
    <citation type="submission" date="2014-02" db="EMBL/GenBank/DDBJ databases">
        <authorList>
            <person name="Genoscope - CEA"/>
        </authorList>
    </citation>
    <scope>NUCLEOTIDE SEQUENCE [LARGE SCALE GENOMIC DNA]</scope>
    <source>
        <strain evidence="2 3">CS03</strain>
    </source>
</reference>
<keyword evidence="1" id="KW-1133">Transmembrane helix</keyword>
<evidence type="ECO:0000313" key="2">
    <source>
        <dbReference type="EMBL" id="CDM90057.1"/>
    </source>
</evidence>
<sequence length="43" mass="4974">MRPLETIGVSIETIYYFKTFLFWQVAIITMVVNLGAETTQQYG</sequence>
<dbReference type="EMBL" id="FO818637">
    <property type="protein sequence ID" value="CDM90057.1"/>
    <property type="molecule type" value="Genomic_DNA"/>
</dbReference>
<dbReference type="AlphaFoldDB" id="A0A0B6X817"/>